<name>A0A2S6ZLA0_9XANT</name>
<evidence type="ECO:0000313" key="2">
    <source>
        <dbReference type="Proteomes" id="UP000239898"/>
    </source>
</evidence>
<comment type="caution">
    <text evidence="1">The sequence shown here is derived from an EMBL/GenBank/DDBJ whole genome shotgun (WGS) entry which is preliminary data.</text>
</comment>
<proteinExistence type="predicted"/>
<dbReference type="Proteomes" id="UP000239898">
    <property type="component" value="Unassembled WGS sequence"/>
</dbReference>
<protein>
    <submittedName>
        <fullName evidence="1">Uncharacterized protein</fullName>
    </submittedName>
</protein>
<accession>A0A2S6ZLA0</accession>
<keyword evidence="2" id="KW-1185">Reference proteome</keyword>
<reference evidence="1 2" key="1">
    <citation type="submission" date="2016-08" db="EMBL/GenBank/DDBJ databases">
        <title>Evolution of the type three secretion system and type three effector repertoires in Xanthomonas.</title>
        <authorList>
            <person name="Merda D."/>
            <person name="Briand M."/>
            <person name="Bosis E."/>
            <person name="Rousseau C."/>
            <person name="Portier P."/>
            <person name="Jacques M.-A."/>
            <person name="Fischer-Le Saux M."/>
        </authorList>
    </citation>
    <scope>NUCLEOTIDE SEQUENCE [LARGE SCALE GENOMIC DNA]</scope>
    <source>
        <strain evidence="1 2">CFBP 4691</strain>
    </source>
</reference>
<dbReference type="RefSeq" id="WP_128418878.1">
    <property type="nucleotide sequence ID" value="NZ_CP049017.1"/>
</dbReference>
<gene>
    <name evidence="1" type="ORF">XthCFBP4691_01990</name>
</gene>
<evidence type="ECO:0000313" key="1">
    <source>
        <dbReference type="EMBL" id="PPT92976.1"/>
    </source>
</evidence>
<sequence length="71" mass="7579">MREHTFDPAAAPMRCQAAAGLMRAAGGADRQACMALPRPPAAAGRHAARRVRAGRHARHWTLAPALRVVSE</sequence>
<organism evidence="1 2">
    <name type="scientific">Xanthomonas theicola</name>
    <dbReference type="NCBI Taxonomy" id="56464"/>
    <lineage>
        <taxon>Bacteria</taxon>
        <taxon>Pseudomonadati</taxon>
        <taxon>Pseudomonadota</taxon>
        <taxon>Gammaproteobacteria</taxon>
        <taxon>Lysobacterales</taxon>
        <taxon>Lysobacteraceae</taxon>
        <taxon>Xanthomonas</taxon>
    </lineage>
</organism>
<dbReference type="AlphaFoldDB" id="A0A2S6ZLA0"/>
<dbReference type="EMBL" id="MIGX01000004">
    <property type="protein sequence ID" value="PPT92976.1"/>
    <property type="molecule type" value="Genomic_DNA"/>
</dbReference>